<keyword evidence="11" id="KW-1185">Reference proteome</keyword>
<comment type="subcellular location">
    <subcellularLocation>
        <location evidence="1">Cell membrane</location>
        <topology evidence="1">Multi-pass membrane protein</topology>
    </subcellularLocation>
</comment>
<dbReference type="InterPro" id="IPR004700">
    <property type="entry name" value="PTS_IIC_man"/>
</dbReference>
<evidence type="ECO:0000256" key="9">
    <source>
        <dbReference type="SAM" id="Phobius"/>
    </source>
</evidence>
<dbReference type="NCBIfam" id="NF007289">
    <property type="entry name" value="PRK09757.1"/>
    <property type="match status" value="1"/>
</dbReference>
<evidence type="ECO:0000256" key="8">
    <source>
        <dbReference type="ARBA" id="ARBA00023136"/>
    </source>
</evidence>
<feature type="transmembrane region" description="Helical" evidence="9">
    <location>
        <begin position="99"/>
        <end position="122"/>
    </location>
</feature>
<feature type="transmembrane region" description="Helical" evidence="9">
    <location>
        <begin position="6"/>
        <end position="25"/>
    </location>
</feature>
<dbReference type="Pfam" id="PF03609">
    <property type="entry name" value="EII-Sor"/>
    <property type="match status" value="1"/>
</dbReference>
<dbReference type="PANTHER" id="PTHR32502">
    <property type="entry name" value="N-ACETYLGALACTOSAMINE PERMEASE II COMPONENT-RELATED"/>
    <property type="match status" value="1"/>
</dbReference>
<dbReference type="Proteomes" id="UP000000845">
    <property type="component" value="Chromosome"/>
</dbReference>
<keyword evidence="8 9" id="KW-0472">Membrane</keyword>
<dbReference type="KEGG" id="str:Sterm_3698"/>
<sequence>MNEITLMQGLLIALMGIVVGLDSYLEVLFIFRPIIVCTLTGLILGDLRVGLLAGGLVELSFAGLTPVGGTQPPNPVLAAIMTTVLAHSTGFDVKTTIGLALPFSFLMQYIILFYYSSFSLFVTKFDKYAENADAKKYKQLSNITMIIVSLTYGIVIFLCVYVAQEPMKLLVNSMPEWLTHGFEIAGGILPAVGFGLLLKIMFKFEYLPFLIIGFIMSIFLNFSNLLPVALIGTAIAIYKYYEDIKREKELEQLLSLGLTNEDKEDYSDGI</sequence>
<keyword evidence="7 9" id="KW-1133">Transmembrane helix</keyword>
<dbReference type="STRING" id="526218.Sterm_3698"/>
<dbReference type="RefSeq" id="WP_012863114.1">
    <property type="nucleotide sequence ID" value="NC_013517.1"/>
</dbReference>
<evidence type="ECO:0000256" key="6">
    <source>
        <dbReference type="ARBA" id="ARBA00022692"/>
    </source>
</evidence>
<dbReference type="PROSITE" id="PS51106">
    <property type="entry name" value="PTS_EIIC_TYPE_4"/>
    <property type="match status" value="1"/>
</dbReference>
<name>D1ARP6_SEBTE</name>
<reference evidence="11" key="1">
    <citation type="submission" date="2009-09" db="EMBL/GenBank/DDBJ databases">
        <title>The complete chromosome of Sebaldella termitidis ATCC 33386.</title>
        <authorList>
            <consortium name="US DOE Joint Genome Institute (JGI-PGF)"/>
            <person name="Lucas S."/>
            <person name="Copeland A."/>
            <person name="Lapidus A."/>
            <person name="Glavina del Rio T."/>
            <person name="Dalin E."/>
            <person name="Tice H."/>
            <person name="Bruce D."/>
            <person name="Goodwin L."/>
            <person name="Pitluck S."/>
            <person name="Kyrpides N."/>
            <person name="Mavromatis K."/>
            <person name="Ivanova N."/>
            <person name="Mikhailova N."/>
            <person name="Sims D."/>
            <person name="Meincke L."/>
            <person name="Brettin T."/>
            <person name="Detter J.C."/>
            <person name="Han C."/>
            <person name="Larimer F."/>
            <person name="Land M."/>
            <person name="Hauser L."/>
            <person name="Markowitz V."/>
            <person name="Cheng J.F."/>
            <person name="Hugenholtz P."/>
            <person name="Woyke T."/>
            <person name="Wu D."/>
            <person name="Eisen J.A."/>
        </authorList>
    </citation>
    <scope>NUCLEOTIDE SEQUENCE [LARGE SCALE GENOMIC DNA]</scope>
    <source>
        <strain evidence="11">ATCC 33386 / NCTC 11300</strain>
    </source>
</reference>
<dbReference type="AlphaFoldDB" id="D1ARP6"/>
<feature type="transmembrane region" description="Helical" evidence="9">
    <location>
        <begin position="34"/>
        <end position="57"/>
    </location>
</feature>
<keyword evidence="3" id="KW-1003">Cell membrane</keyword>
<dbReference type="GO" id="GO:0009401">
    <property type="term" value="P:phosphoenolpyruvate-dependent sugar phosphotransferase system"/>
    <property type="evidence" value="ECO:0007669"/>
    <property type="project" value="UniProtKB-KW"/>
</dbReference>
<dbReference type="eggNOG" id="COG3715">
    <property type="taxonomic scope" value="Bacteria"/>
</dbReference>
<reference evidence="10 11" key="2">
    <citation type="journal article" date="2010" name="Stand. Genomic Sci.">
        <title>Complete genome sequence of Sebaldella termitidis type strain (NCTC 11300).</title>
        <authorList>
            <person name="Harmon-Smith M."/>
            <person name="Celia L."/>
            <person name="Chertkov O."/>
            <person name="Lapidus A."/>
            <person name="Copeland A."/>
            <person name="Glavina Del Rio T."/>
            <person name="Nolan M."/>
            <person name="Lucas S."/>
            <person name="Tice H."/>
            <person name="Cheng J.F."/>
            <person name="Han C."/>
            <person name="Detter J.C."/>
            <person name="Bruce D."/>
            <person name="Goodwin L."/>
            <person name="Pitluck S."/>
            <person name="Pati A."/>
            <person name="Liolios K."/>
            <person name="Ivanova N."/>
            <person name="Mavromatis K."/>
            <person name="Mikhailova N."/>
            <person name="Chen A."/>
            <person name="Palaniappan K."/>
            <person name="Land M."/>
            <person name="Hauser L."/>
            <person name="Chang Y.J."/>
            <person name="Jeffries C.D."/>
            <person name="Brettin T."/>
            <person name="Goker M."/>
            <person name="Beck B."/>
            <person name="Bristow J."/>
            <person name="Eisen J.A."/>
            <person name="Markowitz V."/>
            <person name="Hugenholtz P."/>
            <person name="Kyrpides N.C."/>
            <person name="Klenk H.P."/>
            <person name="Chen F."/>
        </authorList>
    </citation>
    <scope>NUCLEOTIDE SEQUENCE [LARGE SCALE GENOMIC DNA]</scope>
    <source>
        <strain evidence="11">ATCC 33386 / NCTC 11300</strain>
    </source>
</reference>
<evidence type="ECO:0000313" key="10">
    <source>
        <dbReference type="EMBL" id="ACZ10532.1"/>
    </source>
</evidence>
<feature type="transmembrane region" description="Helical" evidence="9">
    <location>
        <begin position="184"/>
        <end position="202"/>
    </location>
</feature>
<gene>
    <name evidence="10" type="ordered locus">Sterm_3698</name>
</gene>
<keyword evidence="4" id="KW-0762">Sugar transport</keyword>
<proteinExistence type="predicted"/>
<evidence type="ECO:0000256" key="7">
    <source>
        <dbReference type="ARBA" id="ARBA00022989"/>
    </source>
</evidence>
<feature type="transmembrane region" description="Helical" evidence="9">
    <location>
        <begin position="209"/>
        <end position="238"/>
    </location>
</feature>
<dbReference type="GO" id="GO:0005886">
    <property type="term" value="C:plasma membrane"/>
    <property type="evidence" value="ECO:0007669"/>
    <property type="project" value="UniProtKB-SubCell"/>
</dbReference>
<evidence type="ECO:0000256" key="3">
    <source>
        <dbReference type="ARBA" id="ARBA00022475"/>
    </source>
</evidence>
<keyword evidence="6 9" id="KW-0812">Transmembrane</keyword>
<keyword evidence="2" id="KW-0813">Transport</keyword>
<feature type="transmembrane region" description="Helical" evidence="9">
    <location>
        <begin position="143"/>
        <end position="164"/>
    </location>
</feature>
<protein>
    <submittedName>
        <fullName evidence="10">Phosphotransferase system PTS sorbose-specific IIC subunit</fullName>
    </submittedName>
</protein>
<evidence type="ECO:0000256" key="4">
    <source>
        <dbReference type="ARBA" id="ARBA00022597"/>
    </source>
</evidence>
<evidence type="ECO:0000313" key="11">
    <source>
        <dbReference type="Proteomes" id="UP000000845"/>
    </source>
</evidence>
<organism evidence="10 11">
    <name type="scientific">Sebaldella termitidis (strain ATCC 33386 / NCTC 11300)</name>
    <dbReference type="NCBI Taxonomy" id="526218"/>
    <lineage>
        <taxon>Bacteria</taxon>
        <taxon>Fusobacteriati</taxon>
        <taxon>Fusobacteriota</taxon>
        <taxon>Fusobacteriia</taxon>
        <taxon>Fusobacteriales</taxon>
        <taxon>Leptotrichiaceae</taxon>
        <taxon>Sebaldella</taxon>
    </lineage>
</organism>
<evidence type="ECO:0000256" key="5">
    <source>
        <dbReference type="ARBA" id="ARBA00022683"/>
    </source>
</evidence>
<evidence type="ECO:0000256" key="1">
    <source>
        <dbReference type="ARBA" id="ARBA00004651"/>
    </source>
</evidence>
<keyword evidence="5" id="KW-0598">Phosphotransferase system</keyword>
<evidence type="ECO:0000256" key="2">
    <source>
        <dbReference type="ARBA" id="ARBA00022448"/>
    </source>
</evidence>
<dbReference type="HOGENOM" id="CLU_069101_2_1_0"/>
<accession>D1ARP6</accession>
<dbReference type="PANTHER" id="PTHR32502:SF8">
    <property type="entry name" value="N-ACETYLGALACTOSAMINE PERMEASE IIC COMPONENT 1"/>
    <property type="match status" value="1"/>
</dbReference>
<dbReference type="EMBL" id="CP001739">
    <property type="protein sequence ID" value="ACZ10532.1"/>
    <property type="molecule type" value="Genomic_DNA"/>
</dbReference>
<dbReference type="InterPro" id="IPR050303">
    <property type="entry name" value="GatZ_KbaZ_carbometab"/>
</dbReference>